<dbReference type="WBParaSite" id="nRc.2.0.1.t22542-RA">
    <property type="protein sequence ID" value="nRc.2.0.1.t22542-RA"/>
    <property type="gene ID" value="nRc.2.0.1.g22542"/>
</dbReference>
<proteinExistence type="predicted"/>
<name>A0A915J8R2_ROMCU</name>
<evidence type="ECO:0000313" key="2">
    <source>
        <dbReference type="WBParaSite" id="nRc.2.0.1.t22542-RA"/>
    </source>
</evidence>
<evidence type="ECO:0000313" key="1">
    <source>
        <dbReference type="Proteomes" id="UP000887565"/>
    </source>
</evidence>
<sequence>MSLAPKCAADTRAGKTYIFLVDGCFRRFDFSTFAFSSTGAKANSCSSSESTCSKEGICKFRENSASKMASALGVPLINLAS</sequence>
<reference evidence="2" key="1">
    <citation type="submission" date="2022-11" db="UniProtKB">
        <authorList>
            <consortium name="WormBaseParasite"/>
        </authorList>
    </citation>
    <scope>IDENTIFICATION</scope>
</reference>
<keyword evidence="1" id="KW-1185">Reference proteome</keyword>
<dbReference type="Proteomes" id="UP000887565">
    <property type="component" value="Unplaced"/>
</dbReference>
<dbReference type="AlphaFoldDB" id="A0A915J8R2"/>
<organism evidence="1 2">
    <name type="scientific">Romanomermis culicivorax</name>
    <name type="common">Nematode worm</name>
    <dbReference type="NCBI Taxonomy" id="13658"/>
    <lineage>
        <taxon>Eukaryota</taxon>
        <taxon>Metazoa</taxon>
        <taxon>Ecdysozoa</taxon>
        <taxon>Nematoda</taxon>
        <taxon>Enoplea</taxon>
        <taxon>Dorylaimia</taxon>
        <taxon>Mermithida</taxon>
        <taxon>Mermithoidea</taxon>
        <taxon>Mermithidae</taxon>
        <taxon>Romanomermis</taxon>
    </lineage>
</organism>
<accession>A0A915J8R2</accession>
<protein>
    <submittedName>
        <fullName evidence="2">Uncharacterized protein</fullName>
    </submittedName>
</protein>